<keyword evidence="4" id="KW-1185">Reference proteome</keyword>
<feature type="compositionally biased region" description="Low complexity" evidence="2">
    <location>
        <begin position="782"/>
        <end position="796"/>
    </location>
</feature>
<evidence type="ECO:0000313" key="4">
    <source>
        <dbReference type="Proteomes" id="UP000807353"/>
    </source>
</evidence>
<feature type="region of interest" description="Disordered" evidence="2">
    <location>
        <begin position="671"/>
        <end position="832"/>
    </location>
</feature>
<feature type="compositionally biased region" description="Polar residues" evidence="2">
    <location>
        <begin position="748"/>
        <end position="760"/>
    </location>
</feature>
<feature type="compositionally biased region" description="Basic and acidic residues" evidence="2">
    <location>
        <begin position="544"/>
        <end position="594"/>
    </location>
</feature>
<feature type="compositionally biased region" description="Low complexity" evidence="2">
    <location>
        <begin position="914"/>
        <end position="923"/>
    </location>
</feature>
<dbReference type="AlphaFoldDB" id="A0A9P6CDZ4"/>
<feature type="compositionally biased region" description="Polar residues" evidence="2">
    <location>
        <begin position="684"/>
        <end position="727"/>
    </location>
</feature>
<feature type="compositionally biased region" description="Basic residues" evidence="2">
    <location>
        <begin position="52"/>
        <end position="65"/>
    </location>
</feature>
<feature type="region of interest" description="Disordered" evidence="2">
    <location>
        <begin position="306"/>
        <end position="337"/>
    </location>
</feature>
<comment type="caution">
    <text evidence="3">The sequence shown here is derived from an EMBL/GenBank/DDBJ whole genome shotgun (WGS) entry which is preliminary data.</text>
</comment>
<proteinExistence type="predicted"/>
<dbReference type="Proteomes" id="UP000807353">
    <property type="component" value="Unassembled WGS sequence"/>
</dbReference>
<reference evidence="3" key="1">
    <citation type="submission" date="2020-11" db="EMBL/GenBank/DDBJ databases">
        <authorList>
            <consortium name="DOE Joint Genome Institute"/>
            <person name="Ahrendt S."/>
            <person name="Riley R."/>
            <person name="Andreopoulos W."/>
            <person name="Labutti K."/>
            <person name="Pangilinan J."/>
            <person name="Ruiz-Duenas F.J."/>
            <person name="Barrasa J.M."/>
            <person name="Sanchez-Garcia M."/>
            <person name="Camarero S."/>
            <person name="Miyauchi S."/>
            <person name="Serrano A."/>
            <person name="Linde D."/>
            <person name="Babiker R."/>
            <person name="Drula E."/>
            <person name="Ayuso-Fernandez I."/>
            <person name="Pacheco R."/>
            <person name="Padilla G."/>
            <person name="Ferreira P."/>
            <person name="Barriuso J."/>
            <person name="Kellner H."/>
            <person name="Castanera R."/>
            <person name="Alfaro M."/>
            <person name="Ramirez L."/>
            <person name="Pisabarro A.G."/>
            <person name="Kuo A."/>
            <person name="Tritt A."/>
            <person name="Lipzen A."/>
            <person name="He G."/>
            <person name="Yan M."/>
            <person name="Ng V."/>
            <person name="Cullen D."/>
            <person name="Martin F."/>
            <person name="Rosso M.-N."/>
            <person name="Henrissat B."/>
            <person name="Hibbett D."/>
            <person name="Martinez A.T."/>
            <person name="Grigoriev I.V."/>
        </authorList>
    </citation>
    <scope>NUCLEOTIDE SEQUENCE</scope>
    <source>
        <strain evidence="3">CBS 247.69</strain>
    </source>
</reference>
<feature type="compositionally biased region" description="Basic and acidic residues" evidence="2">
    <location>
        <begin position="320"/>
        <end position="330"/>
    </location>
</feature>
<feature type="compositionally biased region" description="Polar residues" evidence="2">
    <location>
        <begin position="634"/>
        <end position="651"/>
    </location>
</feature>
<evidence type="ECO:0000256" key="2">
    <source>
        <dbReference type="SAM" id="MobiDB-lite"/>
    </source>
</evidence>
<evidence type="ECO:0000256" key="1">
    <source>
        <dbReference type="SAM" id="Coils"/>
    </source>
</evidence>
<evidence type="ECO:0000313" key="3">
    <source>
        <dbReference type="EMBL" id="KAF9462381.1"/>
    </source>
</evidence>
<keyword evidence="1" id="KW-0175">Coiled coil</keyword>
<gene>
    <name evidence="3" type="ORF">BDZ94DRAFT_1261229</name>
</gene>
<organism evidence="3 4">
    <name type="scientific">Collybia nuda</name>
    <dbReference type="NCBI Taxonomy" id="64659"/>
    <lineage>
        <taxon>Eukaryota</taxon>
        <taxon>Fungi</taxon>
        <taxon>Dikarya</taxon>
        <taxon>Basidiomycota</taxon>
        <taxon>Agaricomycotina</taxon>
        <taxon>Agaricomycetes</taxon>
        <taxon>Agaricomycetidae</taxon>
        <taxon>Agaricales</taxon>
        <taxon>Tricholomatineae</taxon>
        <taxon>Clitocybaceae</taxon>
        <taxon>Collybia</taxon>
    </lineage>
</organism>
<name>A0A9P6CDZ4_9AGAR</name>
<feature type="region of interest" description="Disordered" evidence="2">
    <location>
        <begin position="889"/>
        <end position="931"/>
    </location>
</feature>
<feature type="compositionally biased region" description="Low complexity" evidence="2">
    <location>
        <begin position="33"/>
        <end position="45"/>
    </location>
</feature>
<dbReference type="EMBL" id="MU150272">
    <property type="protein sequence ID" value="KAF9462381.1"/>
    <property type="molecule type" value="Genomic_DNA"/>
</dbReference>
<feature type="region of interest" description="Disordered" evidence="2">
    <location>
        <begin position="508"/>
        <end position="651"/>
    </location>
</feature>
<protein>
    <submittedName>
        <fullName evidence="3">Uncharacterized protein</fullName>
    </submittedName>
</protein>
<accession>A0A9P6CDZ4</accession>
<dbReference type="OrthoDB" id="3069722at2759"/>
<feature type="region of interest" description="Disordered" evidence="2">
    <location>
        <begin position="26"/>
        <end position="76"/>
    </location>
</feature>
<sequence length="931" mass="103764">MISMPSPSHHSDHTEGPRYLTNEETIQEQRPALSSRSELLSQHSSGHGRVIPMHRPKRSRRLHERHRSEQALVPSDTSPGELMQLLIDQEHETLRLRRALYTAVERIDTEAQRVLTMERENVEAMERFRMLNESRVVAQQDAMKASQELRLYQFQLETAQAEIDRAQETLRRVQRQKEEAEEEAVRARAQARLLHQERVVALAREEGRKDGFEAGFKRARREQSLAIKQRSLFQEGTQRGHRKAKSQPENIEAAAYNRTQLEQAFQAGVSHTGGARLEDDQLSRVSSPAQLPLRGLHDTSPEIIRVAEPNLPPPNHLNLRRTEPHYERPPSEPALMTFPRPEPGVPRSPAPSIQVYSVDIPPTAQLQKEFPLNETQRMNSQWVTAHQHLEMNGRNPSLDDLQQANNRNVDLSRGFSMMSQQAEPPKKRKESWYRTLSRRALGFRKKLEPQNRPLIDTLDIHSRPPVQMSWYTSQANPPVHIRDYGLPPKARSSMDDTASLSTRMSQLDLVSPPTHTPNDSISGISGKANGIGRRFKENTGLSVIKEDPLSRENTPVKERFPTNDRGTDHDEVRSRTSGHQEPRYSDPKAVDAWRRSGATNSIHSRDPNSRPPNTLRRPVNLTMPAPLAPDSGLDSLTSRPRTTSDNNAISSYSWAPLNGVVRQRNTHNLTVDAELSPPGISIVPPSQSPSDTLQNSGRLGNGYLSPNHSRNSHSLPSIRSARSNPAFPNSPDGGRSDLAPVSVPKALSSRTPAPSNNTNGHAVGYRFPSGPEPTSRAPQWGRASPARSARSSSPRPSSRESFSRSPSYIPQALPPDHFPGAWEGTRSNTSFGQPLNGYNEITPSMSKHDLPGTNDAHALNRVASNTSMRSGGSKHTHYDPTTYLDPAYYSVPDAPSTGQGRRIASLGPARPHSRAASTSSSLSYFDPPGRP</sequence>
<feature type="coiled-coil region" evidence="1">
    <location>
        <begin position="142"/>
        <end position="197"/>
    </location>
</feature>